<accession>A0ABR9GG90</accession>
<dbReference type="SUPFAM" id="SSF52799">
    <property type="entry name" value="(Phosphotyrosine protein) phosphatases II"/>
    <property type="match status" value="1"/>
</dbReference>
<organism evidence="1 2">
    <name type="scientific">Dyella acidiphila</name>
    <dbReference type="NCBI Taxonomy" id="2775866"/>
    <lineage>
        <taxon>Bacteria</taxon>
        <taxon>Pseudomonadati</taxon>
        <taxon>Pseudomonadota</taxon>
        <taxon>Gammaproteobacteria</taxon>
        <taxon>Lysobacterales</taxon>
        <taxon>Rhodanobacteraceae</taxon>
        <taxon>Dyella</taxon>
    </lineage>
</organism>
<name>A0ABR9GG90_9GAMM</name>
<evidence type="ECO:0000313" key="2">
    <source>
        <dbReference type="Proteomes" id="UP000651010"/>
    </source>
</evidence>
<sequence length="137" mass="15250">MTNDRLTTKNVRTSASHPLRIATLPVGENGGAVGVTFAPGKRQASAMTGIWERDLDEDLNAIRRWGASDLITLIEPHEFIELHIEDLPERTVLHGLRWHGLPITDGAAPDNRFLAPWKALLPTLLQRLDQGKRVVVH</sequence>
<dbReference type="InterPro" id="IPR029021">
    <property type="entry name" value="Prot-tyrosine_phosphatase-like"/>
</dbReference>
<dbReference type="RefSeq" id="WP_192557845.1">
    <property type="nucleotide sequence ID" value="NZ_JACZZA010000020.1"/>
</dbReference>
<comment type="caution">
    <text evidence="1">The sequence shown here is derived from an EMBL/GenBank/DDBJ whole genome shotgun (WGS) entry which is preliminary data.</text>
</comment>
<dbReference type="Gene3D" id="3.90.190.10">
    <property type="entry name" value="Protein tyrosine phosphatase superfamily"/>
    <property type="match status" value="1"/>
</dbReference>
<gene>
    <name evidence="1" type="ORF">IGX34_21650</name>
</gene>
<dbReference type="EMBL" id="JACZZA010000020">
    <property type="protein sequence ID" value="MBE1162999.1"/>
    <property type="molecule type" value="Genomic_DNA"/>
</dbReference>
<keyword evidence="2" id="KW-1185">Reference proteome</keyword>
<dbReference type="Proteomes" id="UP000651010">
    <property type="component" value="Unassembled WGS sequence"/>
</dbReference>
<evidence type="ECO:0008006" key="3">
    <source>
        <dbReference type="Google" id="ProtNLM"/>
    </source>
</evidence>
<reference evidence="1 2" key="1">
    <citation type="submission" date="2020-09" db="EMBL/GenBank/DDBJ databases">
        <title>Dyella sp. 7MK23 isolated from forest soil.</title>
        <authorList>
            <person name="Fu J."/>
        </authorList>
    </citation>
    <scope>NUCLEOTIDE SEQUENCE [LARGE SCALE GENOMIC DNA]</scope>
    <source>
        <strain evidence="1 2">7MK23</strain>
    </source>
</reference>
<protein>
    <recommendedName>
        <fullName evidence="3">Protein tyrosine phosphatase</fullName>
    </recommendedName>
</protein>
<proteinExistence type="predicted"/>
<evidence type="ECO:0000313" key="1">
    <source>
        <dbReference type="EMBL" id="MBE1162999.1"/>
    </source>
</evidence>